<accession>A0ABP0L198</accession>
<comment type="caution">
    <text evidence="1">The sequence shown here is derived from an EMBL/GenBank/DDBJ whole genome shotgun (WGS) entry which is preliminary data.</text>
</comment>
<name>A0ABP0L198_9DINO</name>
<dbReference type="Gene3D" id="3.30.40.220">
    <property type="match status" value="2"/>
</dbReference>
<gene>
    <name evidence="1" type="ORF">CCMP2556_LOCUS18822</name>
</gene>
<reference evidence="1 2" key="1">
    <citation type="submission" date="2024-02" db="EMBL/GenBank/DDBJ databases">
        <authorList>
            <person name="Chen Y."/>
            <person name="Shah S."/>
            <person name="Dougan E. K."/>
            <person name="Thang M."/>
            <person name="Chan C."/>
        </authorList>
    </citation>
    <scope>NUCLEOTIDE SEQUENCE [LARGE SCALE GENOMIC DNA]</scope>
</reference>
<protein>
    <submittedName>
        <fullName evidence="1">Uncharacterized protein</fullName>
    </submittedName>
</protein>
<dbReference type="EMBL" id="CAXAMN010010813">
    <property type="protein sequence ID" value="CAK9032835.1"/>
    <property type="molecule type" value="Genomic_DNA"/>
</dbReference>
<evidence type="ECO:0000313" key="1">
    <source>
        <dbReference type="EMBL" id="CAK9032835.1"/>
    </source>
</evidence>
<sequence length="438" mass="49843">MLSRSFPIAFRLQHICPTLRERSLSCVSSSVAELGSALKTDELQRLVKEARIHRKPTCVRASKTSRTLGDGNGSWPCHACGTVKLVADFDVRANGSVSSYCKSCRKKKCIDYKRTLRGNASTLVCSARHRAKVKGWACNLDIDFILDKILHQQGRCAYSGVQMEMLLPHSDWRMSLERLNNAIGYVQENCVLIAAEFNTTETISRRVAMEATSGSSKWSLQKVKYFRTERLFNVDLQVLDMLIEAASIPYQSIQSPAVLTPSECQREGLFNHFRCSKCGSWKPATYFSHSRRSRTGLRSQCKQCDCKYNFARRLTLRGHAQELLNHARGRHKLGKWRGNFELNIDSVLETLRSQRGRCFYSDVPLSFAQLNVDWMMSLERLDNSWTYTRENSVLVALEFNTAVQSRTASEVFGSGQWSRRKVEHVWGSLEKSSPVELL</sequence>
<dbReference type="Proteomes" id="UP001642484">
    <property type="component" value="Unassembled WGS sequence"/>
</dbReference>
<keyword evidence="2" id="KW-1185">Reference proteome</keyword>
<proteinExistence type="predicted"/>
<organism evidence="1 2">
    <name type="scientific">Durusdinium trenchii</name>
    <dbReference type="NCBI Taxonomy" id="1381693"/>
    <lineage>
        <taxon>Eukaryota</taxon>
        <taxon>Sar</taxon>
        <taxon>Alveolata</taxon>
        <taxon>Dinophyceae</taxon>
        <taxon>Suessiales</taxon>
        <taxon>Symbiodiniaceae</taxon>
        <taxon>Durusdinium</taxon>
    </lineage>
</organism>
<evidence type="ECO:0000313" key="2">
    <source>
        <dbReference type="Proteomes" id="UP001642484"/>
    </source>
</evidence>